<evidence type="ECO:0000313" key="5">
    <source>
        <dbReference type="Proteomes" id="UP000642748"/>
    </source>
</evidence>
<evidence type="ECO:0000259" key="3">
    <source>
        <dbReference type="Pfam" id="PF01551"/>
    </source>
</evidence>
<feature type="domain" description="M23ase beta-sheet core" evidence="3">
    <location>
        <begin position="90"/>
        <end position="183"/>
    </location>
</feature>
<organism evidence="4 5">
    <name type="scientific">Rugosimonospora africana</name>
    <dbReference type="NCBI Taxonomy" id="556532"/>
    <lineage>
        <taxon>Bacteria</taxon>
        <taxon>Bacillati</taxon>
        <taxon>Actinomycetota</taxon>
        <taxon>Actinomycetes</taxon>
        <taxon>Micromonosporales</taxon>
        <taxon>Micromonosporaceae</taxon>
        <taxon>Rugosimonospora</taxon>
    </lineage>
</organism>
<dbReference type="InterPro" id="IPR011055">
    <property type="entry name" value="Dup_hybrid_motif"/>
</dbReference>
<dbReference type="CDD" id="cd12797">
    <property type="entry name" value="M23_peptidase"/>
    <property type="match status" value="1"/>
</dbReference>
<keyword evidence="5" id="KW-1185">Reference proteome</keyword>
<dbReference type="InterPro" id="IPR016047">
    <property type="entry name" value="M23ase_b-sheet_dom"/>
</dbReference>
<dbReference type="PANTHER" id="PTHR21666">
    <property type="entry name" value="PEPTIDASE-RELATED"/>
    <property type="match status" value="1"/>
</dbReference>
<gene>
    <name evidence="4" type="ORF">Raf01_03120</name>
</gene>
<dbReference type="InterPro" id="IPR050570">
    <property type="entry name" value="Cell_wall_metabolism_enzyme"/>
</dbReference>
<comment type="caution">
    <text evidence="4">The sequence shown here is derived from an EMBL/GenBank/DDBJ whole genome shotgun (WGS) entry which is preliminary data.</text>
</comment>
<proteinExistence type="predicted"/>
<dbReference type="GO" id="GO:0004222">
    <property type="term" value="F:metalloendopeptidase activity"/>
    <property type="evidence" value="ECO:0007669"/>
    <property type="project" value="TreeGrafter"/>
</dbReference>
<evidence type="ECO:0000256" key="1">
    <source>
        <dbReference type="SAM" id="MobiDB-lite"/>
    </source>
</evidence>
<dbReference type="Gene3D" id="2.70.70.10">
    <property type="entry name" value="Glucose Permease (Domain IIA)"/>
    <property type="match status" value="1"/>
</dbReference>
<name>A0A8J3QLY6_9ACTN</name>
<dbReference type="AlphaFoldDB" id="A0A8J3QLY6"/>
<feature type="region of interest" description="Disordered" evidence="1">
    <location>
        <begin position="44"/>
        <end position="63"/>
    </location>
</feature>
<feature type="chain" id="PRO_5039115748" description="M23ase beta-sheet core domain-containing protein" evidence="2">
    <location>
        <begin position="25"/>
        <end position="203"/>
    </location>
</feature>
<dbReference type="Proteomes" id="UP000642748">
    <property type="component" value="Unassembled WGS sequence"/>
</dbReference>
<feature type="signal peptide" evidence="2">
    <location>
        <begin position="1"/>
        <end position="24"/>
    </location>
</feature>
<keyword evidence="2" id="KW-0732">Signal</keyword>
<accession>A0A8J3QLY6</accession>
<evidence type="ECO:0000313" key="4">
    <source>
        <dbReference type="EMBL" id="GIH12140.1"/>
    </source>
</evidence>
<dbReference type="SUPFAM" id="SSF51261">
    <property type="entry name" value="Duplicated hybrid motif"/>
    <property type="match status" value="1"/>
</dbReference>
<protein>
    <recommendedName>
        <fullName evidence="3">M23ase beta-sheet core domain-containing protein</fullName>
    </recommendedName>
</protein>
<feature type="compositionally biased region" description="Basic and acidic residues" evidence="1">
    <location>
        <begin position="53"/>
        <end position="62"/>
    </location>
</feature>
<dbReference type="EMBL" id="BONZ01000003">
    <property type="protein sequence ID" value="GIH12140.1"/>
    <property type="molecule type" value="Genomic_DNA"/>
</dbReference>
<dbReference type="Pfam" id="PF01551">
    <property type="entry name" value="Peptidase_M23"/>
    <property type="match status" value="1"/>
</dbReference>
<dbReference type="PANTHER" id="PTHR21666:SF270">
    <property type="entry name" value="MUREIN HYDROLASE ACTIVATOR ENVC"/>
    <property type="match status" value="1"/>
</dbReference>
<evidence type="ECO:0000256" key="2">
    <source>
        <dbReference type="SAM" id="SignalP"/>
    </source>
</evidence>
<reference evidence="4" key="1">
    <citation type="submission" date="2021-01" db="EMBL/GenBank/DDBJ databases">
        <title>Whole genome shotgun sequence of Rugosimonospora africana NBRC 104875.</title>
        <authorList>
            <person name="Komaki H."/>
            <person name="Tamura T."/>
        </authorList>
    </citation>
    <scope>NUCLEOTIDE SEQUENCE</scope>
    <source>
        <strain evidence="4">NBRC 104875</strain>
    </source>
</reference>
<sequence>MATTALVGAGMVALAAASSMPDHKADPAALNAANFSSSTTGIDAASRQANADRAGRSTDRSDMTSVDQMIPNLWLLPVKNYTVAPTTGAQTGIDLMAAEGTPFYAAHDGTIKLARWCGGYGYTVEVDTGAGTTILYGHASTLTVKEGQKVHAGDQLGLTGNTGYSFNPHLHFEIQQSGKAVNPVSFLMAQGVNIPDHNEAIDS</sequence>